<dbReference type="AlphaFoldDB" id="A0A9R1WBZ0"/>
<comment type="caution">
    <text evidence="2">The sequence shown here is derived from an EMBL/GenBank/DDBJ whole genome shotgun (WGS) entry which is preliminary data.</text>
</comment>
<proteinExistence type="predicted"/>
<organism evidence="2 3">
    <name type="scientific">Lactuca sativa</name>
    <name type="common">Garden lettuce</name>
    <dbReference type="NCBI Taxonomy" id="4236"/>
    <lineage>
        <taxon>Eukaryota</taxon>
        <taxon>Viridiplantae</taxon>
        <taxon>Streptophyta</taxon>
        <taxon>Embryophyta</taxon>
        <taxon>Tracheophyta</taxon>
        <taxon>Spermatophyta</taxon>
        <taxon>Magnoliopsida</taxon>
        <taxon>eudicotyledons</taxon>
        <taxon>Gunneridae</taxon>
        <taxon>Pentapetalae</taxon>
        <taxon>asterids</taxon>
        <taxon>campanulids</taxon>
        <taxon>Asterales</taxon>
        <taxon>Asteraceae</taxon>
        <taxon>Cichorioideae</taxon>
        <taxon>Cichorieae</taxon>
        <taxon>Lactucinae</taxon>
        <taxon>Lactuca</taxon>
    </lineage>
</organism>
<protein>
    <submittedName>
        <fullName evidence="2">Uncharacterized protein</fullName>
    </submittedName>
</protein>
<dbReference type="Proteomes" id="UP000235145">
    <property type="component" value="Unassembled WGS sequence"/>
</dbReference>
<keyword evidence="1" id="KW-1133">Transmembrane helix</keyword>
<sequence>MITTLKKCRFFEWKDEEHEEDAKEDMSEMNNLRRMIVEVEFLLSQRHSKVAKSEKDVFDARKAIGMYRMIVALLFSYLVFCVLKLGGNILS</sequence>
<keyword evidence="1" id="KW-0812">Transmembrane</keyword>
<keyword evidence="1" id="KW-0472">Membrane</keyword>
<evidence type="ECO:0000256" key="1">
    <source>
        <dbReference type="SAM" id="Phobius"/>
    </source>
</evidence>
<name>A0A9R1WBZ0_LACSA</name>
<accession>A0A9R1WBZ0</accession>
<evidence type="ECO:0000313" key="2">
    <source>
        <dbReference type="EMBL" id="KAJ0219675.1"/>
    </source>
</evidence>
<evidence type="ECO:0000313" key="3">
    <source>
        <dbReference type="Proteomes" id="UP000235145"/>
    </source>
</evidence>
<keyword evidence="3" id="KW-1185">Reference proteome</keyword>
<feature type="transmembrane region" description="Helical" evidence="1">
    <location>
        <begin position="70"/>
        <end position="90"/>
    </location>
</feature>
<reference evidence="2 3" key="1">
    <citation type="journal article" date="2017" name="Nat. Commun.">
        <title>Genome assembly with in vitro proximity ligation data and whole-genome triplication in lettuce.</title>
        <authorList>
            <person name="Reyes-Chin-Wo S."/>
            <person name="Wang Z."/>
            <person name="Yang X."/>
            <person name="Kozik A."/>
            <person name="Arikit S."/>
            <person name="Song C."/>
            <person name="Xia L."/>
            <person name="Froenicke L."/>
            <person name="Lavelle D.O."/>
            <person name="Truco M.J."/>
            <person name="Xia R."/>
            <person name="Zhu S."/>
            <person name="Xu C."/>
            <person name="Xu H."/>
            <person name="Xu X."/>
            <person name="Cox K."/>
            <person name="Korf I."/>
            <person name="Meyers B.C."/>
            <person name="Michelmore R.W."/>
        </authorList>
    </citation>
    <scope>NUCLEOTIDE SEQUENCE [LARGE SCALE GENOMIC DNA]</scope>
    <source>
        <strain evidence="3">cv. Salinas</strain>
        <tissue evidence="2">Seedlings</tissue>
    </source>
</reference>
<gene>
    <name evidence="2" type="ORF">LSAT_V11C200066870</name>
</gene>
<dbReference type="EMBL" id="NBSK02000002">
    <property type="protein sequence ID" value="KAJ0219675.1"/>
    <property type="molecule type" value="Genomic_DNA"/>
</dbReference>